<dbReference type="AlphaFoldDB" id="A0A7M2WWF2"/>
<dbReference type="EMBL" id="CP063458">
    <property type="protein sequence ID" value="QOV89532.1"/>
    <property type="molecule type" value="Genomic_DNA"/>
</dbReference>
<evidence type="ECO:0000313" key="10">
    <source>
        <dbReference type="Proteomes" id="UP000593765"/>
    </source>
</evidence>
<sequence length="179" mass="19911">MSDHLIEKQVLYEGRKIRLEIHHLEQSRTGKRLLKEVVVHPGAVVILGFLDDGRLLLIGNRRYSIGQTLIEVPAGTLEKGEDPMNCAGRELLEETGYLAGRLKRIASFFASPGILTEKMHLFAAYDLTFQGQALEAGEEIEVIPTTLADAIELIRTGQIEDSKTIAAVLMYERFHARAG</sequence>
<dbReference type="Pfam" id="PF00293">
    <property type="entry name" value="NUDIX"/>
    <property type="match status" value="1"/>
</dbReference>
<dbReference type="InterPro" id="IPR000086">
    <property type="entry name" value="NUDIX_hydrolase_dom"/>
</dbReference>
<evidence type="ECO:0000256" key="1">
    <source>
        <dbReference type="ARBA" id="ARBA00000847"/>
    </source>
</evidence>
<evidence type="ECO:0000256" key="6">
    <source>
        <dbReference type="ARBA" id="ARBA00032162"/>
    </source>
</evidence>
<keyword evidence="10" id="KW-1185">Reference proteome</keyword>
<organism evidence="9 10">
    <name type="scientific">Humisphaera borealis</name>
    <dbReference type="NCBI Taxonomy" id="2807512"/>
    <lineage>
        <taxon>Bacteria</taxon>
        <taxon>Pseudomonadati</taxon>
        <taxon>Planctomycetota</taxon>
        <taxon>Phycisphaerae</taxon>
        <taxon>Tepidisphaerales</taxon>
        <taxon>Tepidisphaeraceae</taxon>
        <taxon>Humisphaera</taxon>
    </lineage>
</organism>
<dbReference type="GO" id="GO:0019693">
    <property type="term" value="P:ribose phosphate metabolic process"/>
    <property type="evidence" value="ECO:0007669"/>
    <property type="project" value="TreeGrafter"/>
</dbReference>
<evidence type="ECO:0000256" key="4">
    <source>
        <dbReference type="ARBA" id="ARBA00016377"/>
    </source>
</evidence>
<dbReference type="GO" id="GO:0006753">
    <property type="term" value="P:nucleoside phosphate metabolic process"/>
    <property type="evidence" value="ECO:0007669"/>
    <property type="project" value="TreeGrafter"/>
</dbReference>
<dbReference type="Proteomes" id="UP000593765">
    <property type="component" value="Chromosome"/>
</dbReference>
<dbReference type="PROSITE" id="PS51462">
    <property type="entry name" value="NUDIX"/>
    <property type="match status" value="1"/>
</dbReference>
<dbReference type="RefSeq" id="WP_206292576.1">
    <property type="nucleotide sequence ID" value="NZ_CP063458.1"/>
</dbReference>
<dbReference type="PANTHER" id="PTHR11839">
    <property type="entry name" value="UDP/ADP-SUGAR PYROPHOSPHATASE"/>
    <property type="match status" value="1"/>
</dbReference>
<dbReference type="Gene3D" id="3.90.79.10">
    <property type="entry name" value="Nucleoside Triphosphate Pyrophosphohydrolase"/>
    <property type="match status" value="1"/>
</dbReference>
<dbReference type="PROSITE" id="PS00893">
    <property type="entry name" value="NUDIX_BOX"/>
    <property type="match status" value="1"/>
</dbReference>
<name>A0A7M2WWF2_9BACT</name>
<feature type="domain" description="Nudix hydrolase" evidence="8">
    <location>
        <begin position="38"/>
        <end position="167"/>
    </location>
</feature>
<dbReference type="InterPro" id="IPR015797">
    <property type="entry name" value="NUDIX_hydrolase-like_dom_sf"/>
</dbReference>
<dbReference type="SUPFAM" id="SSF55811">
    <property type="entry name" value="Nudix"/>
    <property type="match status" value="1"/>
</dbReference>
<comment type="catalytic activity">
    <reaction evidence="1">
        <text>GDP-alpha-D-mannose + H2O = alpha-D-mannose 1-phosphate + GMP + 2 H(+)</text>
        <dbReference type="Rhea" id="RHEA:27978"/>
        <dbReference type="ChEBI" id="CHEBI:15377"/>
        <dbReference type="ChEBI" id="CHEBI:15378"/>
        <dbReference type="ChEBI" id="CHEBI:57527"/>
        <dbReference type="ChEBI" id="CHEBI:58115"/>
        <dbReference type="ChEBI" id="CHEBI:58409"/>
    </reaction>
</comment>
<keyword evidence="5 9" id="KW-0378">Hydrolase</keyword>
<accession>A0A7M2WWF2</accession>
<reference evidence="9 10" key="1">
    <citation type="submission" date="2020-10" db="EMBL/GenBank/DDBJ databases">
        <title>Wide distribution of Phycisphaera-like planctomycetes from WD2101 soil group in peatlands and genome analysis of the first cultivated representative.</title>
        <authorList>
            <person name="Dedysh S.N."/>
            <person name="Beletsky A.V."/>
            <person name="Ivanova A."/>
            <person name="Kulichevskaya I.S."/>
            <person name="Suzina N.E."/>
            <person name="Philippov D.A."/>
            <person name="Rakitin A.L."/>
            <person name="Mardanov A.V."/>
            <person name="Ravin N.V."/>
        </authorList>
    </citation>
    <scope>NUCLEOTIDE SEQUENCE [LARGE SCALE GENOMIC DNA]</scope>
    <source>
        <strain evidence="9 10">M1803</strain>
    </source>
</reference>
<dbReference type="KEGG" id="hbs:IPV69_25615"/>
<proteinExistence type="inferred from homology"/>
<comment type="cofactor">
    <cofactor evidence="2">
        <name>Mg(2+)</name>
        <dbReference type="ChEBI" id="CHEBI:18420"/>
    </cofactor>
</comment>
<evidence type="ECO:0000313" key="9">
    <source>
        <dbReference type="EMBL" id="QOV89532.1"/>
    </source>
</evidence>
<dbReference type="CDD" id="cd03424">
    <property type="entry name" value="NUDIX_ADPRase_Nudt5_UGPPase_Nudt14"/>
    <property type="match status" value="1"/>
</dbReference>
<evidence type="ECO:0000256" key="2">
    <source>
        <dbReference type="ARBA" id="ARBA00001946"/>
    </source>
</evidence>
<dbReference type="PANTHER" id="PTHR11839:SF18">
    <property type="entry name" value="NUDIX HYDROLASE DOMAIN-CONTAINING PROTEIN"/>
    <property type="match status" value="1"/>
</dbReference>
<dbReference type="GO" id="GO:0016787">
    <property type="term" value="F:hydrolase activity"/>
    <property type="evidence" value="ECO:0007669"/>
    <property type="project" value="UniProtKB-KW"/>
</dbReference>
<dbReference type="InterPro" id="IPR020084">
    <property type="entry name" value="NUDIX_hydrolase_CS"/>
</dbReference>
<protein>
    <recommendedName>
        <fullName evidence="4">GDP-mannose pyrophosphatase</fullName>
    </recommendedName>
    <alternativeName>
        <fullName evidence="6">GDP-mannose hydrolase</fullName>
    </alternativeName>
    <alternativeName>
        <fullName evidence="7">GDPMK</fullName>
    </alternativeName>
</protein>
<comment type="similarity">
    <text evidence="3">Belongs to the Nudix hydrolase family. NudK subfamily.</text>
</comment>
<gene>
    <name evidence="9" type="ORF">IPV69_25615</name>
</gene>
<evidence type="ECO:0000259" key="8">
    <source>
        <dbReference type="PROSITE" id="PS51462"/>
    </source>
</evidence>
<evidence type="ECO:0000256" key="3">
    <source>
        <dbReference type="ARBA" id="ARBA00007275"/>
    </source>
</evidence>
<evidence type="ECO:0000256" key="7">
    <source>
        <dbReference type="ARBA" id="ARBA00032272"/>
    </source>
</evidence>
<evidence type="ECO:0000256" key="5">
    <source>
        <dbReference type="ARBA" id="ARBA00022801"/>
    </source>
</evidence>